<sequence>MKHLFLYIFEQYDKIIEFIVVSGEKSHLDQGER</sequence>
<accession>F0T1R6</accession>
<gene>
    <name evidence="1" type="ordered locus">Sgly_3226</name>
</gene>
<evidence type="ECO:0000313" key="2">
    <source>
        <dbReference type="Proteomes" id="UP000007488"/>
    </source>
</evidence>
<protein>
    <submittedName>
        <fullName evidence="1">Uncharacterized protein</fullName>
    </submittedName>
</protein>
<name>F0T1R6_SYNGF</name>
<evidence type="ECO:0000313" key="1">
    <source>
        <dbReference type="EMBL" id="ADY57490.1"/>
    </source>
</evidence>
<dbReference type="EMBL" id="CP002547">
    <property type="protein sequence ID" value="ADY57490.1"/>
    <property type="molecule type" value="Genomic_DNA"/>
</dbReference>
<proteinExistence type="predicted"/>
<dbReference type="KEGG" id="sgy:Sgly_3226"/>
<reference evidence="1 2" key="1">
    <citation type="journal article" date="2011" name="Stand. Genomic Sci.">
        <title>Complete genome sequence of Syntrophobotulus glycolicus type strain (FlGlyR).</title>
        <authorList>
            <person name="Han C."/>
            <person name="Mwirichia R."/>
            <person name="Chertkov O."/>
            <person name="Held B."/>
            <person name="Lapidus A."/>
            <person name="Nolan M."/>
            <person name="Lucas S."/>
            <person name="Hammon N."/>
            <person name="Deshpande S."/>
            <person name="Cheng J.F."/>
            <person name="Tapia R."/>
            <person name="Goodwin L."/>
            <person name="Pitluck S."/>
            <person name="Huntemann M."/>
            <person name="Liolios K."/>
            <person name="Ivanova N."/>
            <person name="Pagani I."/>
            <person name="Mavromatis K."/>
            <person name="Ovchinikova G."/>
            <person name="Pati A."/>
            <person name="Chen A."/>
            <person name="Palaniappan K."/>
            <person name="Land M."/>
            <person name="Hauser L."/>
            <person name="Brambilla E.M."/>
            <person name="Rohde M."/>
            <person name="Spring S."/>
            <person name="Sikorski J."/>
            <person name="Goker M."/>
            <person name="Woyke T."/>
            <person name="Bristow J."/>
            <person name="Eisen J.A."/>
            <person name="Markowitz V."/>
            <person name="Hugenholtz P."/>
            <person name="Kyrpides N.C."/>
            <person name="Klenk H.P."/>
            <person name="Detter J.C."/>
        </authorList>
    </citation>
    <scope>NUCLEOTIDE SEQUENCE [LARGE SCALE GENOMIC DNA]</scope>
    <source>
        <strain evidence="2">DSM 8271 / FlGlyR</strain>
    </source>
</reference>
<reference evidence="2" key="2">
    <citation type="submission" date="2011-02" db="EMBL/GenBank/DDBJ databases">
        <title>The complete genome of Syntrophobotulus glycolicus DSM 8271.</title>
        <authorList>
            <person name="Lucas S."/>
            <person name="Copeland A."/>
            <person name="Lapidus A."/>
            <person name="Bruce D."/>
            <person name="Goodwin L."/>
            <person name="Pitluck S."/>
            <person name="Kyrpides N."/>
            <person name="Mavromatis K."/>
            <person name="Pagani I."/>
            <person name="Ivanova N."/>
            <person name="Mikhailova N."/>
            <person name="Chertkov O."/>
            <person name="Held B."/>
            <person name="Detter J.C."/>
            <person name="Tapia R."/>
            <person name="Han C."/>
            <person name="Land M."/>
            <person name="Hauser L."/>
            <person name="Markowitz V."/>
            <person name="Cheng J.-F."/>
            <person name="Hugenholtz P."/>
            <person name="Woyke T."/>
            <person name="Wu D."/>
            <person name="Spring S."/>
            <person name="Schroeder M."/>
            <person name="Brambilla E."/>
            <person name="Klenk H.-P."/>
            <person name="Eisen J.A."/>
        </authorList>
    </citation>
    <scope>NUCLEOTIDE SEQUENCE [LARGE SCALE GENOMIC DNA]</scope>
    <source>
        <strain evidence="2">DSM 8271 / FlGlyR</strain>
    </source>
</reference>
<keyword evidence="2" id="KW-1185">Reference proteome</keyword>
<dbReference type="Proteomes" id="UP000007488">
    <property type="component" value="Chromosome"/>
</dbReference>
<organism evidence="1 2">
    <name type="scientific">Syntrophobotulus glycolicus (strain DSM 8271 / FlGlyR)</name>
    <dbReference type="NCBI Taxonomy" id="645991"/>
    <lineage>
        <taxon>Bacteria</taxon>
        <taxon>Bacillati</taxon>
        <taxon>Bacillota</taxon>
        <taxon>Clostridia</taxon>
        <taxon>Eubacteriales</taxon>
        <taxon>Desulfitobacteriaceae</taxon>
        <taxon>Syntrophobotulus</taxon>
    </lineage>
</organism>
<dbReference type="STRING" id="645991.Sgly_3226"/>
<dbReference type="AlphaFoldDB" id="F0T1R6"/>
<dbReference type="HOGENOM" id="CLU_3384224_0_0_9"/>